<dbReference type="InterPro" id="IPR039667">
    <property type="entry name" value="Dolichyldiphosphatase_PAP2"/>
</dbReference>
<dbReference type="GO" id="GO:0008195">
    <property type="term" value="F:phosphatidate phosphatase activity"/>
    <property type="evidence" value="ECO:0000318"/>
    <property type="project" value="GO_Central"/>
</dbReference>
<dbReference type="CDD" id="cd03382">
    <property type="entry name" value="PAP2_dolichyldiphosphatase"/>
    <property type="match status" value="1"/>
</dbReference>
<dbReference type="Gene3D" id="1.20.144.10">
    <property type="entry name" value="Phosphatidic acid phosphatase type 2/haloperoxidase"/>
    <property type="match status" value="1"/>
</dbReference>
<dbReference type="eggNOG" id="KOG3146">
    <property type="taxonomic scope" value="Eukaryota"/>
</dbReference>
<dbReference type="GO" id="GO:0016020">
    <property type="term" value="C:membrane"/>
    <property type="evidence" value="ECO:0007669"/>
    <property type="project" value="UniProtKB-SubCell"/>
</dbReference>
<dbReference type="FunFam" id="1.20.144.10:FF:000023">
    <property type="entry name" value="Lipid phosphate phosphatase gamma"/>
    <property type="match status" value="1"/>
</dbReference>
<feature type="transmembrane region" description="Helical" evidence="6">
    <location>
        <begin position="29"/>
        <end position="49"/>
    </location>
</feature>
<gene>
    <name evidence="8" type="primary">LOC112293688</name>
</gene>
<keyword evidence="4 6" id="KW-1133">Transmembrane helix</keyword>
<dbReference type="OMA" id="VYATLIW"/>
<comment type="subcellular location">
    <subcellularLocation>
        <location evidence="1">Membrane</location>
        <topology evidence="1">Multi-pass membrane protein</topology>
    </subcellularLocation>
</comment>
<dbReference type="GO" id="GO:0009507">
    <property type="term" value="C:chloroplast"/>
    <property type="evidence" value="ECO:0000318"/>
    <property type="project" value="GO_Central"/>
</dbReference>
<dbReference type="OrthoDB" id="302705at2759"/>
<dbReference type="RefSeq" id="XP_024399162.1">
    <property type="nucleotide sequence ID" value="XM_024543394.2"/>
</dbReference>
<keyword evidence="3" id="KW-0378">Hydrolase</keyword>
<dbReference type="InterPro" id="IPR000326">
    <property type="entry name" value="PAP2/HPO"/>
</dbReference>
<keyword evidence="9" id="KW-1185">Reference proteome</keyword>
<dbReference type="EMBL" id="ABEU02000016">
    <property type="status" value="NOT_ANNOTATED_CDS"/>
    <property type="molecule type" value="Genomic_DNA"/>
</dbReference>
<evidence type="ECO:0000259" key="7">
    <source>
        <dbReference type="SMART" id="SM00014"/>
    </source>
</evidence>
<protein>
    <recommendedName>
        <fullName evidence="7">Phosphatidic acid phosphatase type 2/haloperoxidase domain-containing protein</fullName>
    </recommendedName>
</protein>
<dbReference type="Gramene" id="Pp3c16_13170V3.1">
    <property type="protein sequence ID" value="Pp3c16_13170V3.1"/>
    <property type="gene ID" value="Pp3c16_13170"/>
</dbReference>
<dbReference type="EnsemblPlants" id="Pp3c16_13170V3.2">
    <property type="protein sequence ID" value="Pp3c16_13170V3.2"/>
    <property type="gene ID" value="Pp3c16_13170"/>
</dbReference>
<dbReference type="PANTHER" id="PTHR11247">
    <property type="entry name" value="PALMITOYL-PROTEIN THIOESTERASE/DOLICHYLDIPHOSPHATASE 1"/>
    <property type="match status" value="1"/>
</dbReference>
<reference evidence="8 9" key="2">
    <citation type="journal article" date="2018" name="Plant J.">
        <title>The Physcomitrella patens chromosome-scale assembly reveals moss genome structure and evolution.</title>
        <authorList>
            <person name="Lang D."/>
            <person name="Ullrich K.K."/>
            <person name="Murat F."/>
            <person name="Fuchs J."/>
            <person name="Jenkins J."/>
            <person name="Haas F.B."/>
            <person name="Piednoel M."/>
            <person name="Gundlach H."/>
            <person name="Van Bel M."/>
            <person name="Meyberg R."/>
            <person name="Vives C."/>
            <person name="Morata J."/>
            <person name="Symeonidi A."/>
            <person name="Hiss M."/>
            <person name="Muchero W."/>
            <person name="Kamisugi Y."/>
            <person name="Saleh O."/>
            <person name="Blanc G."/>
            <person name="Decker E.L."/>
            <person name="van Gessel N."/>
            <person name="Grimwood J."/>
            <person name="Hayes R.D."/>
            <person name="Graham S.W."/>
            <person name="Gunter L.E."/>
            <person name="McDaniel S.F."/>
            <person name="Hoernstein S.N.W."/>
            <person name="Larsson A."/>
            <person name="Li F.W."/>
            <person name="Perroud P.F."/>
            <person name="Phillips J."/>
            <person name="Ranjan P."/>
            <person name="Rokshar D.S."/>
            <person name="Rothfels C.J."/>
            <person name="Schneider L."/>
            <person name="Shu S."/>
            <person name="Stevenson D.W."/>
            <person name="Thummler F."/>
            <person name="Tillich M."/>
            <person name="Villarreal Aguilar J.C."/>
            <person name="Widiez T."/>
            <person name="Wong G.K."/>
            <person name="Wymore A."/>
            <person name="Zhang Y."/>
            <person name="Zimmer A.D."/>
            <person name="Quatrano R.S."/>
            <person name="Mayer K.F.X."/>
            <person name="Goodstein D."/>
            <person name="Casacuberta J.M."/>
            <person name="Vandepoele K."/>
            <person name="Reski R."/>
            <person name="Cuming A.C."/>
            <person name="Tuskan G.A."/>
            <person name="Maumus F."/>
            <person name="Salse J."/>
            <person name="Schmutz J."/>
            <person name="Rensing S.A."/>
        </authorList>
    </citation>
    <scope>NUCLEOTIDE SEQUENCE [LARGE SCALE GENOMIC DNA]</scope>
    <source>
        <strain evidence="8 9">cv. Gransden 2004</strain>
    </source>
</reference>
<evidence type="ECO:0000256" key="3">
    <source>
        <dbReference type="ARBA" id="ARBA00022801"/>
    </source>
</evidence>
<evidence type="ECO:0000256" key="4">
    <source>
        <dbReference type="ARBA" id="ARBA00022989"/>
    </source>
</evidence>
<dbReference type="GO" id="GO:0006651">
    <property type="term" value="P:diacylglycerol biosynthetic process"/>
    <property type="evidence" value="ECO:0000318"/>
    <property type="project" value="GO_Central"/>
</dbReference>
<dbReference type="SUPFAM" id="SSF48317">
    <property type="entry name" value="Acid phosphatase/Vanadium-dependent haloperoxidase"/>
    <property type="match status" value="1"/>
</dbReference>
<feature type="transmembrane region" description="Helical" evidence="6">
    <location>
        <begin position="161"/>
        <end position="178"/>
    </location>
</feature>
<dbReference type="Gramene" id="Pp3c16_13170V3.2">
    <property type="protein sequence ID" value="Pp3c16_13170V3.2"/>
    <property type="gene ID" value="Pp3c16_13170"/>
</dbReference>
<feature type="transmembrane region" description="Helical" evidence="6">
    <location>
        <begin position="133"/>
        <end position="155"/>
    </location>
</feature>
<dbReference type="EnsemblPlants" id="Pp3c16_13170V3.1">
    <property type="protein sequence ID" value="Pp3c16_13170V3.1"/>
    <property type="gene ID" value="Pp3c16_13170"/>
</dbReference>
<evidence type="ECO:0000256" key="2">
    <source>
        <dbReference type="ARBA" id="ARBA00022692"/>
    </source>
</evidence>
<keyword evidence="2 6" id="KW-0812">Transmembrane</keyword>
<dbReference type="AlphaFoldDB" id="A9RL46"/>
<proteinExistence type="predicted"/>
<dbReference type="HOGENOM" id="CLU_074922_1_2_1"/>
<dbReference type="Pfam" id="PF01569">
    <property type="entry name" value="PAP2"/>
    <property type="match status" value="1"/>
</dbReference>
<evidence type="ECO:0000313" key="8">
    <source>
        <dbReference type="EnsemblPlants" id="Pp3c16_13170V3.2"/>
    </source>
</evidence>
<reference evidence="8 9" key="1">
    <citation type="journal article" date="2008" name="Science">
        <title>The Physcomitrella genome reveals evolutionary insights into the conquest of land by plants.</title>
        <authorList>
            <person name="Rensing S."/>
            <person name="Lang D."/>
            <person name="Zimmer A."/>
            <person name="Terry A."/>
            <person name="Salamov A."/>
            <person name="Shapiro H."/>
            <person name="Nishiyama T."/>
            <person name="Perroud P.-F."/>
            <person name="Lindquist E."/>
            <person name="Kamisugi Y."/>
            <person name="Tanahashi T."/>
            <person name="Sakakibara K."/>
            <person name="Fujita T."/>
            <person name="Oishi K."/>
            <person name="Shin-I T."/>
            <person name="Kuroki Y."/>
            <person name="Toyoda A."/>
            <person name="Suzuki Y."/>
            <person name="Hashimoto A."/>
            <person name="Yamaguchi K."/>
            <person name="Sugano A."/>
            <person name="Kohara Y."/>
            <person name="Fujiyama A."/>
            <person name="Anterola A."/>
            <person name="Aoki S."/>
            <person name="Ashton N."/>
            <person name="Barbazuk W.B."/>
            <person name="Barker E."/>
            <person name="Bennetzen J."/>
            <person name="Bezanilla M."/>
            <person name="Blankenship R."/>
            <person name="Cho S.H."/>
            <person name="Dutcher S."/>
            <person name="Estelle M."/>
            <person name="Fawcett J.A."/>
            <person name="Gundlach H."/>
            <person name="Hanada K."/>
            <person name="Heyl A."/>
            <person name="Hicks K.A."/>
            <person name="Hugh J."/>
            <person name="Lohr M."/>
            <person name="Mayer K."/>
            <person name="Melkozernov A."/>
            <person name="Murata T."/>
            <person name="Nelson D."/>
            <person name="Pils B."/>
            <person name="Prigge M."/>
            <person name="Reiss B."/>
            <person name="Renner T."/>
            <person name="Rombauts S."/>
            <person name="Rushton P."/>
            <person name="Sanderfoot A."/>
            <person name="Schween G."/>
            <person name="Shiu S.-H."/>
            <person name="Stueber K."/>
            <person name="Theodoulou F.L."/>
            <person name="Tu H."/>
            <person name="Van de Peer Y."/>
            <person name="Verrier P.J."/>
            <person name="Waters E."/>
            <person name="Wood A."/>
            <person name="Yang L."/>
            <person name="Cove D."/>
            <person name="Cuming A."/>
            <person name="Hasebe M."/>
            <person name="Lucas S."/>
            <person name="Mishler D.B."/>
            <person name="Reski R."/>
            <person name="Grigoriev I."/>
            <person name="Quatrano R.S."/>
            <person name="Boore J.L."/>
        </authorList>
    </citation>
    <scope>NUCLEOTIDE SEQUENCE [LARGE SCALE GENOMIC DNA]</scope>
    <source>
        <strain evidence="8 9">cv. Gransden 2004</strain>
    </source>
</reference>
<dbReference type="InterPro" id="IPR036938">
    <property type="entry name" value="PAP2/HPO_sf"/>
</dbReference>
<dbReference type="SMART" id="SM00014">
    <property type="entry name" value="acidPPc"/>
    <property type="match status" value="1"/>
</dbReference>
<feature type="domain" description="Phosphatidic acid phosphatase type 2/haloperoxidase" evidence="7">
    <location>
        <begin position="61"/>
        <end position="176"/>
    </location>
</feature>
<dbReference type="PANTHER" id="PTHR11247:SF1">
    <property type="entry name" value="DOLICHYLDIPHOSPHATASE 1"/>
    <property type="match status" value="1"/>
</dbReference>
<evidence type="ECO:0000256" key="1">
    <source>
        <dbReference type="ARBA" id="ARBA00004141"/>
    </source>
</evidence>
<dbReference type="GeneID" id="112293688"/>
<evidence type="ECO:0000313" key="9">
    <source>
        <dbReference type="Proteomes" id="UP000006727"/>
    </source>
</evidence>
<dbReference type="Proteomes" id="UP000006727">
    <property type="component" value="Chromosome 16"/>
</dbReference>
<accession>A9RL46</accession>
<organism evidence="8 9">
    <name type="scientific">Physcomitrium patens</name>
    <name type="common">Spreading-leaved earth moss</name>
    <name type="synonym">Physcomitrella patens</name>
    <dbReference type="NCBI Taxonomy" id="3218"/>
    <lineage>
        <taxon>Eukaryota</taxon>
        <taxon>Viridiplantae</taxon>
        <taxon>Streptophyta</taxon>
        <taxon>Embryophyta</taxon>
        <taxon>Bryophyta</taxon>
        <taxon>Bryophytina</taxon>
        <taxon>Bryopsida</taxon>
        <taxon>Funariidae</taxon>
        <taxon>Funariales</taxon>
        <taxon>Funariaceae</taxon>
        <taxon>Physcomitrium</taxon>
    </lineage>
</organism>
<evidence type="ECO:0000256" key="6">
    <source>
        <dbReference type="SAM" id="Phobius"/>
    </source>
</evidence>
<reference evidence="8" key="3">
    <citation type="submission" date="2020-12" db="UniProtKB">
        <authorList>
            <consortium name="EnsemblPlants"/>
        </authorList>
    </citation>
    <scope>IDENTIFICATION</scope>
</reference>
<evidence type="ECO:0000256" key="5">
    <source>
        <dbReference type="ARBA" id="ARBA00023136"/>
    </source>
</evidence>
<keyword evidence="5 6" id="KW-0472">Membrane</keyword>
<sequence>MELGSAEIAETIALKAVTLTHVRYHQGDLLGHALSWFSLLPVFIALGGFMSHFIFRRELQAMFFGLGLIVNEIVNQIIKELAHEARPLTCEALEMCDSNGWPSSHSQYMCFFSMYCTLLVTRRLHFADEFRRIFVALLPWPFALTVMYSRVYLGYHTTPQIIAGGSLGLLMGAGWFFLMNNIVSKWFPWVEDTSVCRYLRIKDSSHIPDVIGFEYRNSRDARRNPHKYEISTTNSDKVSQD</sequence>
<name>A9RL46_PHYPA</name>